<sequence length="803" mass="86468">MITMQRILLSGLVYLVAWQSDSSNSLVAAATTGKNDPIANDTYFYGQSPPVYPSPEMVGGSQWTAAYQKAKALVAQMNLEEKVNLTGGVDMGTGCSGSILPNKRLNFPGMCVSDAGNGLRNTDFVNAYPAGIHVGSSWNKNLARQRGAAMGGEFRRKGVNVLLGPVVGPAWRVVRGGRNWEGFTVDPYLSGSLVAQTIEGVQSQGVQTSLKHYIANEQELNRNPGGEVESISSNIDDKTMHEVYLWPFQDGVRAGTGNIMCSYQRINNSYGCANSKTLNGLLKTELGFQGFVMSDWGAQHSGVASALAGMDMAMPSGGSYWGDQLAEAVKNGSIPESRITDMATREVPACSKSFGQDTKFQKPGVGMPLDVRQPHEAVEGRDPNDRPVLLDGAIEGHVLVKNTKNTLPLKSPRMLSLFGYSARSADSLSPGPGEIFINLWRYGMTSISLADAISGLVGGQNTKFPDIAFNGTIFGGGGSGAGSPAVFVAPYDALSIRAAQDDTALFHDFGMPDPAVVPTTDTCIVFGNAWAAEGYDRPGLYDNFTDSLVKHVADQCNKTVVVLHNAGPRIVDGFVDHPNVTAIIFAHLPGRESGTSLVKLLYGEADFSGKLSYTVARKESDYGHLLSPDEPEGKFQKFPQSNFTEGVYLDYKYFDKNNITPRYEFGFGLSYTTFSLQNLVVQRVNGGNSGEWPNGAVIPGGHADLFDNIATVTVDVTNTGSVAGAEVPQLYVGIPGGPAKQLRGFEKPFLQPGTTVKVEFPLTRRDLSVWDTTAQKWRMQRGNYNIYVGTRSRNLPLKGCLTI</sequence>
<evidence type="ECO:0000256" key="5">
    <source>
        <dbReference type="ARBA" id="ARBA00022525"/>
    </source>
</evidence>
<dbReference type="Gene3D" id="2.60.40.10">
    <property type="entry name" value="Immunoglobulins"/>
    <property type="match status" value="1"/>
</dbReference>
<dbReference type="PROSITE" id="PS00775">
    <property type="entry name" value="GLYCOSYL_HYDROL_F3"/>
    <property type="match status" value="1"/>
</dbReference>
<dbReference type="Pfam" id="PF14310">
    <property type="entry name" value="Fn3-like"/>
    <property type="match status" value="1"/>
</dbReference>
<name>A0A179FYE5_METCM</name>
<keyword evidence="17" id="KW-1185">Reference proteome</keyword>
<evidence type="ECO:0000256" key="10">
    <source>
        <dbReference type="ARBA" id="ARBA00023277"/>
    </source>
</evidence>
<dbReference type="KEGG" id="pchm:VFPPC_03129"/>
<dbReference type="InterPro" id="IPR026891">
    <property type="entry name" value="Fn3-like"/>
</dbReference>
<dbReference type="UniPathway" id="UPA00696"/>
<dbReference type="InterPro" id="IPR036881">
    <property type="entry name" value="Glyco_hydro_3_C_sf"/>
</dbReference>
<dbReference type="PANTHER" id="PTHR42715:SF5">
    <property type="entry name" value="BETA-GLUCOSIDASE M-RELATED"/>
    <property type="match status" value="1"/>
</dbReference>
<evidence type="ECO:0000256" key="4">
    <source>
        <dbReference type="ARBA" id="ARBA00005336"/>
    </source>
</evidence>
<proteinExistence type="inferred from homology"/>
<evidence type="ECO:0000313" key="16">
    <source>
        <dbReference type="EMBL" id="OAQ70696.1"/>
    </source>
</evidence>
<keyword evidence="12 13" id="KW-0624">Polysaccharide degradation</keyword>
<protein>
    <recommendedName>
        <fullName evidence="13">beta-glucosidase</fullName>
        <ecNumber evidence="13">3.2.1.21</ecNumber>
    </recommendedName>
</protein>
<keyword evidence="10 13" id="KW-0119">Carbohydrate metabolism</keyword>
<dbReference type="RefSeq" id="XP_018147233.1">
    <property type="nucleotide sequence ID" value="XM_018282669.1"/>
</dbReference>
<evidence type="ECO:0000256" key="12">
    <source>
        <dbReference type="ARBA" id="ARBA00023326"/>
    </source>
</evidence>
<dbReference type="FunFam" id="3.20.20.300:FF:000002">
    <property type="entry name" value="Probable beta-glucosidase"/>
    <property type="match status" value="1"/>
</dbReference>
<dbReference type="EC" id="3.2.1.21" evidence="13"/>
<feature type="chain" id="PRO_5008102188" description="beta-glucosidase" evidence="14">
    <location>
        <begin position="19"/>
        <end position="803"/>
    </location>
</feature>
<reference evidence="16 17" key="1">
    <citation type="journal article" date="2016" name="PLoS Pathog.">
        <title>Biosynthesis of antibiotic leucinostatins in bio-control fungus Purpureocillium lilacinum and their inhibition on phytophthora revealed by genome mining.</title>
        <authorList>
            <person name="Wang G."/>
            <person name="Liu Z."/>
            <person name="Lin R."/>
            <person name="Li E."/>
            <person name="Mao Z."/>
            <person name="Ling J."/>
            <person name="Yang Y."/>
            <person name="Yin W.B."/>
            <person name="Xie B."/>
        </authorList>
    </citation>
    <scope>NUCLEOTIDE SEQUENCE [LARGE SCALE GENOMIC DNA]</scope>
    <source>
        <strain evidence="16">170</strain>
    </source>
</reference>
<dbReference type="InterPro" id="IPR017853">
    <property type="entry name" value="GH"/>
</dbReference>
<dbReference type="GO" id="GO:0005576">
    <property type="term" value="C:extracellular region"/>
    <property type="evidence" value="ECO:0007669"/>
    <property type="project" value="UniProtKB-SubCell"/>
</dbReference>
<dbReference type="InterPro" id="IPR050288">
    <property type="entry name" value="Cellulose_deg_GH3"/>
</dbReference>
<dbReference type="EMBL" id="LSBJ02000002">
    <property type="protein sequence ID" value="OAQ70696.1"/>
    <property type="molecule type" value="Genomic_DNA"/>
</dbReference>
<dbReference type="AlphaFoldDB" id="A0A179FYE5"/>
<dbReference type="PRINTS" id="PR00133">
    <property type="entry name" value="GLHYDRLASE3"/>
</dbReference>
<dbReference type="InterPro" id="IPR036962">
    <property type="entry name" value="Glyco_hydro_3_N_sf"/>
</dbReference>
<evidence type="ECO:0000256" key="2">
    <source>
        <dbReference type="ARBA" id="ARBA00004613"/>
    </source>
</evidence>
<dbReference type="Gene3D" id="3.40.50.1700">
    <property type="entry name" value="Glycoside hydrolase family 3 C-terminal domain"/>
    <property type="match status" value="1"/>
</dbReference>
<dbReference type="STRING" id="1380566.A0A179FYE5"/>
<dbReference type="GO" id="GO:0030245">
    <property type="term" value="P:cellulose catabolic process"/>
    <property type="evidence" value="ECO:0007669"/>
    <property type="project" value="UniProtKB-UniPathway"/>
</dbReference>
<comment type="pathway">
    <text evidence="3 13">Glycan metabolism; cellulose degradation.</text>
</comment>
<dbReference type="Pfam" id="PF00933">
    <property type="entry name" value="Glyco_hydro_3"/>
    <property type="match status" value="1"/>
</dbReference>
<keyword evidence="11 13" id="KW-0326">Glycosidase</keyword>
<feature type="signal peptide" evidence="14">
    <location>
        <begin position="1"/>
        <end position="18"/>
    </location>
</feature>
<dbReference type="SUPFAM" id="SSF52279">
    <property type="entry name" value="Beta-D-glucan exohydrolase, C-terminal domain"/>
    <property type="match status" value="1"/>
</dbReference>
<evidence type="ECO:0000256" key="1">
    <source>
        <dbReference type="ARBA" id="ARBA00000448"/>
    </source>
</evidence>
<comment type="caution">
    <text evidence="16">The sequence shown here is derived from an EMBL/GenBank/DDBJ whole genome shotgun (WGS) entry which is preliminary data.</text>
</comment>
<dbReference type="SMART" id="SM01217">
    <property type="entry name" value="Fn3_like"/>
    <property type="match status" value="1"/>
</dbReference>
<dbReference type="SUPFAM" id="SSF51445">
    <property type="entry name" value="(Trans)glycosidases"/>
    <property type="match status" value="1"/>
</dbReference>
<dbReference type="Proteomes" id="UP000078397">
    <property type="component" value="Unassembled WGS sequence"/>
</dbReference>
<organism evidence="16 17">
    <name type="scientific">Pochonia chlamydosporia 170</name>
    <dbReference type="NCBI Taxonomy" id="1380566"/>
    <lineage>
        <taxon>Eukaryota</taxon>
        <taxon>Fungi</taxon>
        <taxon>Dikarya</taxon>
        <taxon>Ascomycota</taxon>
        <taxon>Pezizomycotina</taxon>
        <taxon>Sordariomycetes</taxon>
        <taxon>Hypocreomycetidae</taxon>
        <taxon>Hypocreales</taxon>
        <taxon>Clavicipitaceae</taxon>
        <taxon>Pochonia</taxon>
    </lineage>
</organism>
<dbReference type="InterPro" id="IPR019800">
    <property type="entry name" value="Glyco_hydro_3_AS"/>
</dbReference>
<evidence type="ECO:0000256" key="14">
    <source>
        <dbReference type="SAM" id="SignalP"/>
    </source>
</evidence>
<comment type="catalytic activity">
    <reaction evidence="1 13">
        <text>Hydrolysis of terminal, non-reducing beta-D-glucosyl residues with release of beta-D-glucose.</text>
        <dbReference type="EC" id="3.2.1.21"/>
    </reaction>
</comment>
<evidence type="ECO:0000259" key="15">
    <source>
        <dbReference type="SMART" id="SM01217"/>
    </source>
</evidence>
<dbReference type="OrthoDB" id="416222at2759"/>
<feature type="domain" description="Fibronectin type III-like" evidence="15">
    <location>
        <begin position="726"/>
        <end position="792"/>
    </location>
</feature>
<evidence type="ECO:0000313" key="17">
    <source>
        <dbReference type="Proteomes" id="UP000078397"/>
    </source>
</evidence>
<dbReference type="Gene3D" id="3.20.20.300">
    <property type="entry name" value="Glycoside hydrolase, family 3, N-terminal domain"/>
    <property type="match status" value="1"/>
</dbReference>
<evidence type="ECO:0000256" key="11">
    <source>
        <dbReference type="ARBA" id="ARBA00023295"/>
    </source>
</evidence>
<dbReference type="GeneID" id="28846663"/>
<dbReference type="InterPro" id="IPR001764">
    <property type="entry name" value="Glyco_hydro_3_N"/>
</dbReference>
<accession>A0A179FYE5</accession>
<evidence type="ECO:0000256" key="6">
    <source>
        <dbReference type="ARBA" id="ARBA00022729"/>
    </source>
</evidence>
<evidence type="ECO:0000256" key="13">
    <source>
        <dbReference type="RuleBase" id="RU361161"/>
    </source>
</evidence>
<evidence type="ECO:0000256" key="7">
    <source>
        <dbReference type="ARBA" id="ARBA00022801"/>
    </source>
</evidence>
<keyword evidence="5" id="KW-0964">Secreted</keyword>
<keyword evidence="6 14" id="KW-0732">Signal</keyword>
<evidence type="ECO:0000256" key="8">
    <source>
        <dbReference type="ARBA" id="ARBA00023001"/>
    </source>
</evidence>
<dbReference type="GO" id="GO:0008422">
    <property type="term" value="F:beta-glucosidase activity"/>
    <property type="evidence" value="ECO:0007669"/>
    <property type="project" value="UniProtKB-EC"/>
</dbReference>
<evidence type="ECO:0000256" key="3">
    <source>
        <dbReference type="ARBA" id="ARBA00004987"/>
    </source>
</evidence>
<comment type="subcellular location">
    <subcellularLocation>
        <location evidence="2">Secreted</location>
    </subcellularLocation>
</comment>
<dbReference type="InterPro" id="IPR002772">
    <property type="entry name" value="Glyco_hydro_3_C"/>
</dbReference>
<comment type="similarity">
    <text evidence="4 13">Belongs to the glycosyl hydrolase 3 family.</text>
</comment>
<evidence type="ECO:0000256" key="9">
    <source>
        <dbReference type="ARBA" id="ARBA00023180"/>
    </source>
</evidence>
<dbReference type="PANTHER" id="PTHR42715">
    <property type="entry name" value="BETA-GLUCOSIDASE"/>
    <property type="match status" value="1"/>
</dbReference>
<keyword evidence="9" id="KW-0325">Glycoprotein</keyword>
<gene>
    <name evidence="16" type="ORF">VFPPC_03129</name>
</gene>
<keyword evidence="7 13" id="KW-0378">Hydrolase</keyword>
<dbReference type="Pfam" id="PF01915">
    <property type="entry name" value="Glyco_hydro_3_C"/>
    <property type="match status" value="1"/>
</dbReference>
<keyword evidence="8" id="KW-0136">Cellulose degradation</keyword>
<dbReference type="InterPro" id="IPR013783">
    <property type="entry name" value="Ig-like_fold"/>
</dbReference>